<dbReference type="OrthoDB" id="8191639at2759"/>
<evidence type="ECO:0000313" key="5">
    <source>
        <dbReference type="Proteomes" id="UP000265618"/>
    </source>
</evidence>
<organism evidence="4 5">
    <name type="scientific">Kipferlia bialata</name>
    <dbReference type="NCBI Taxonomy" id="797122"/>
    <lineage>
        <taxon>Eukaryota</taxon>
        <taxon>Metamonada</taxon>
        <taxon>Carpediemonas-like organisms</taxon>
        <taxon>Kipferlia</taxon>
    </lineage>
</organism>
<dbReference type="PANTHER" id="PTHR12801:SF159">
    <property type="entry name" value="C3H1-TYPE DOMAIN-CONTAINING PROTEIN"/>
    <property type="match status" value="1"/>
</dbReference>
<dbReference type="Proteomes" id="UP000265618">
    <property type="component" value="Unassembled WGS sequence"/>
</dbReference>
<keyword evidence="1" id="KW-0540">Nuclease</keyword>
<evidence type="ECO:0000259" key="3">
    <source>
        <dbReference type="SMART" id="SM00479"/>
    </source>
</evidence>
<dbReference type="InterPro" id="IPR012337">
    <property type="entry name" value="RNaseH-like_sf"/>
</dbReference>
<reference evidence="4 5" key="1">
    <citation type="journal article" date="2018" name="PLoS ONE">
        <title>The draft genome of Kipferlia bialata reveals reductive genome evolution in fornicate parasites.</title>
        <authorList>
            <person name="Tanifuji G."/>
            <person name="Takabayashi S."/>
            <person name="Kume K."/>
            <person name="Takagi M."/>
            <person name="Nakayama T."/>
            <person name="Kamikawa R."/>
            <person name="Inagaki Y."/>
            <person name="Hashimoto T."/>
        </authorList>
    </citation>
    <scope>NUCLEOTIDE SEQUENCE [LARGE SCALE GENOMIC DNA]</scope>
    <source>
        <strain evidence="4">NY0173</strain>
    </source>
</reference>
<dbReference type="SUPFAM" id="SSF53098">
    <property type="entry name" value="Ribonuclease H-like"/>
    <property type="match status" value="1"/>
</dbReference>
<dbReference type="GO" id="GO:0004527">
    <property type="term" value="F:exonuclease activity"/>
    <property type="evidence" value="ECO:0007669"/>
    <property type="project" value="InterPro"/>
</dbReference>
<dbReference type="Gene3D" id="3.30.420.10">
    <property type="entry name" value="Ribonuclease H-like superfamily/Ribonuclease H"/>
    <property type="match status" value="1"/>
</dbReference>
<dbReference type="PANTHER" id="PTHR12801">
    <property type="entry name" value="RNA EXONUCLEASE REXO1 / RECO3 FAMILY MEMBER-RELATED"/>
    <property type="match status" value="1"/>
</dbReference>
<evidence type="ECO:0000256" key="2">
    <source>
        <dbReference type="ARBA" id="ARBA00022801"/>
    </source>
</evidence>
<dbReference type="AlphaFoldDB" id="A0A9K3CWB3"/>
<accession>A0A9K3CWB3</accession>
<proteinExistence type="predicted"/>
<comment type="caution">
    <text evidence="4">The sequence shown here is derived from an EMBL/GenBank/DDBJ whole genome shotgun (WGS) entry which is preliminary data.</text>
</comment>
<evidence type="ECO:0000256" key="1">
    <source>
        <dbReference type="ARBA" id="ARBA00022722"/>
    </source>
</evidence>
<name>A0A9K3CWB3_9EUKA</name>
<dbReference type="InterPro" id="IPR047021">
    <property type="entry name" value="REXO1/3/4-like"/>
</dbReference>
<dbReference type="EMBL" id="BDIP01001073">
    <property type="protein sequence ID" value="GIQ83498.1"/>
    <property type="molecule type" value="Genomic_DNA"/>
</dbReference>
<keyword evidence="2" id="KW-0378">Hydrolase</keyword>
<evidence type="ECO:0000313" key="4">
    <source>
        <dbReference type="EMBL" id="GIQ83498.1"/>
    </source>
</evidence>
<keyword evidence="5" id="KW-1185">Reference proteome</keyword>
<feature type="domain" description="Exonuclease" evidence="3">
    <location>
        <begin position="12"/>
        <end position="178"/>
    </location>
</feature>
<dbReference type="InterPro" id="IPR013520">
    <property type="entry name" value="Ribonucl_H"/>
</dbReference>
<protein>
    <recommendedName>
        <fullName evidence="3">Exonuclease domain-containing protein</fullName>
    </recommendedName>
</protein>
<dbReference type="GO" id="GO:0005634">
    <property type="term" value="C:nucleus"/>
    <property type="evidence" value="ECO:0007669"/>
    <property type="project" value="TreeGrafter"/>
</dbReference>
<dbReference type="InterPro" id="IPR036397">
    <property type="entry name" value="RNaseH_sf"/>
</dbReference>
<sequence>MARGFSLFSGKKVLALDVECVANGKGHNDRVPCWVVIVNEKGRVLLDLKIKVTDMVSPLTRFSGVTAAMLRSALPLDTVMRRVHKVLNSPAITLVGQSIENDIAWLGLEKGVHYGDSEDIAEHFRTYNEKYKDYNYFSLVQTAYGLLGTSIQSTAHSPIEDAKTAMRLYVEWIKTGRDAEGGARLTRMRYKRQFPQETMPTDIHCDGVCGAKYQQARCICGQPCVERKRE</sequence>
<dbReference type="GO" id="GO:0003676">
    <property type="term" value="F:nucleic acid binding"/>
    <property type="evidence" value="ECO:0007669"/>
    <property type="project" value="InterPro"/>
</dbReference>
<dbReference type="SMART" id="SM00479">
    <property type="entry name" value="EXOIII"/>
    <property type="match status" value="1"/>
</dbReference>
<gene>
    <name evidence="4" type="ORF">KIPB_004832</name>
</gene>